<dbReference type="SMART" id="SM00382">
    <property type="entry name" value="AAA"/>
    <property type="match status" value="1"/>
</dbReference>
<dbReference type="PROSITE" id="PS00211">
    <property type="entry name" value="ABC_TRANSPORTER_1"/>
    <property type="match status" value="1"/>
</dbReference>
<dbReference type="GO" id="GO:0005524">
    <property type="term" value="F:ATP binding"/>
    <property type="evidence" value="ECO:0007669"/>
    <property type="project" value="UniProtKB-KW"/>
</dbReference>
<dbReference type="STRING" id="1216932.CM240_1248"/>
<reference evidence="4 5" key="1">
    <citation type="submission" date="2013-11" db="EMBL/GenBank/DDBJ databases">
        <title>Complete genome sequence of Clostridum sp. M2/40.</title>
        <authorList>
            <person name="Wibberg D."/>
            <person name="Puehler A."/>
            <person name="Schlueter A."/>
        </authorList>
    </citation>
    <scope>NUCLEOTIDE SEQUENCE [LARGE SCALE GENOMIC DNA]</scope>
    <source>
        <strain evidence="5">M2/40</strain>
    </source>
</reference>
<dbReference type="EMBL" id="HG917868">
    <property type="protein sequence ID" value="CDM68412.1"/>
    <property type="molecule type" value="Genomic_DNA"/>
</dbReference>
<evidence type="ECO:0000313" key="4">
    <source>
        <dbReference type="EMBL" id="CDM68412.1"/>
    </source>
</evidence>
<proteinExistence type="predicted"/>
<dbReference type="InterPro" id="IPR003439">
    <property type="entry name" value="ABC_transporter-like_ATP-bd"/>
</dbReference>
<keyword evidence="5" id="KW-1185">Reference proteome</keyword>
<dbReference type="RefSeq" id="WP_044037458.1">
    <property type="nucleotide sequence ID" value="NZ_HG917868.1"/>
</dbReference>
<dbReference type="PANTHER" id="PTHR43038:SF3">
    <property type="entry name" value="ABC TRANSPORTER G FAMILY MEMBER 20 ISOFORM X1"/>
    <property type="match status" value="1"/>
</dbReference>
<evidence type="ECO:0000256" key="1">
    <source>
        <dbReference type="ARBA" id="ARBA00022741"/>
    </source>
</evidence>
<keyword evidence="2" id="KW-0067">ATP-binding</keyword>
<keyword evidence="4" id="KW-0378">Hydrolase</keyword>
<dbReference type="PANTHER" id="PTHR43038">
    <property type="entry name" value="ATP-BINDING CASSETTE, SUB-FAMILY H, MEMBER 1"/>
    <property type="match status" value="1"/>
</dbReference>
<keyword evidence="1" id="KW-0547">Nucleotide-binding</keyword>
<dbReference type="InterPro" id="IPR017871">
    <property type="entry name" value="ABC_transporter-like_CS"/>
</dbReference>
<accession>W6S2A4</accession>
<protein>
    <submittedName>
        <fullName evidence="4">ABC transporter related</fullName>
        <ecNumber evidence="4">3.6.3.30</ecNumber>
    </submittedName>
</protein>
<dbReference type="KEGG" id="clt:CM240_1248"/>
<evidence type="ECO:0000313" key="5">
    <source>
        <dbReference type="Proteomes" id="UP000019426"/>
    </source>
</evidence>
<organism evidence="4 5">
    <name type="scientific">Clostridium bornimense</name>
    <dbReference type="NCBI Taxonomy" id="1216932"/>
    <lineage>
        <taxon>Bacteria</taxon>
        <taxon>Bacillati</taxon>
        <taxon>Bacillota</taxon>
        <taxon>Clostridia</taxon>
        <taxon>Eubacteriales</taxon>
        <taxon>Clostridiaceae</taxon>
        <taxon>Clostridium</taxon>
    </lineage>
</organism>
<dbReference type="InterPro" id="IPR003593">
    <property type="entry name" value="AAA+_ATPase"/>
</dbReference>
<dbReference type="Proteomes" id="UP000019426">
    <property type="component" value="Chromosome M2/40_rep1"/>
</dbReference>
<name>W6S2A4_9CLOT</name>
<dbReference type="PATRIC" id="fig|1216932.3.peg.1241"/>
<dbReference type="GO" id="GO:0016887">
    <property type="term" value="F:ATP hydrolysis activity"/>
    <property type="evidence" value="ECO:0007669"/>
    <property type="project" value="InterPro"/>
</dbReference>
<feature type="domain" description="ABC transporter" evidence="3">
    <location>
        <begin position="7"/>
        <end position="234"/>
    </location>
</feature>
<gene>
    <name evidence="4" type="ORF">CM240_1248</name>
</gene>
<dbReference type="HOGENOM" id="CLU_000604_1_2_9"/>
<evidence type="ECO:0000259" key="3">
    <source>
        <dbReference type="PROSITE" id="PS50893"/>
    </source>
</evidence>
<dbReference type="EC" id="3.6.3.30" evidence="4"/>
<dbReference type="InterPro" id="IPR027417">
    <property type="entry name" value="P-loop_NTPase"/>
</dbReference>
<sequence length="252" mass="28005">MKNEFYISIKDINKSYEKKQILFDISLNIPKGTIYGLLGPSGCGKTTLVKTIAGISNADFGDIRILGEKVPNIKVLSYIGYMAQSAALYPTISAYENLKFFGRLYNIKKNDLEKRISYVANIVNLFDHLSKKVDSFSGGMKQRLSLAIALLPNPKILILDEPTVGIDPVLRKSIWKELKLLSQSGVTILITTHIMDEAIKCDYLAMMRAGHIIATGTPKEIQEQSGTTNIEDAFIYYGENNKTVKGGDDNEN</sequence>
<dbReference type="Gene3D" id="3.40.50.300">
    <property type="entry name" value="P-loop containing nucleotide triphosphate hydrolases"/>
    <property type="match status" value="1"/>
</dbReference>
<dbReference type="OrthoDB" id="9804819at2"/>
<evidence type="ECO:0000256" key="2">
    <source>
        <dbReference type="ARBA" id="ARBA00022840"/>
    </source>
</evidence>
<dbReference type="SUPFAM" id="SSF52540">
    <property type="entry name" value="P-loop containing nucleoside triphosphate hydrolases"/>
    <property type="match status" value="1"/>
</dbReference>
<dbReference type="PROSITE" id="PS50893">
    <property type="entry name" value="ABC_TRANSPORTER_2"/>
    <property type="match status" value="1"/>
</dbReference>
<dbReference type="CDD" id="cd03230">
    <property type="entry name" value="ABC_DR_subfamily_A"/>
    <property type="match status" value="1"/>
</dbReference>
<dbReference type="eggNOG" id="COG1131">
    <property type="taxonomic scope" value="Bacteria"/>
</dbReference>
<dbReference type="Pfam" id="PF00005">
    <property type="entry name" value="ABC_tran"/>
    <property type="match status" value="1"/>
</dbReference>
<dbReference type="AlphaFoldDB" id="W6S2A4"/>